<reference evidence="1" key="2">
    <citation type="journal article" date="2015" name="Fish Shellfish Immunol.">
        <title>Early steps in the European eel (Anguilla anguilla)-Vibrio vulnificus interaction in the gills: Role of the RtxA13 toxin.</title>
        <authorList>
            <person name="Callol A."/>
            <person name="Pajuelo D."/>
            <person name="Ebbesson L."/>
            <person name="Teles M."/>
            <person name="MacKenzie S."/>
            <person name="Amaro C."/>
        </authorList>
    </citation>
    <scope>NUCLEOTIDE SEQUENCE</scope>
</reference>
<reference evidence="1" key="1">
    <citation type="submission" date="2014-11" db="EMBL/GenBank/DDBJ databases">
        <authorList>
            <person name="Amaro Gonzalez C."/>
        </authorList>
    </citation>
    <scope>NUCLEOTIDE SEQUENCE</scope>
</reference>
<organism evidence="1">
    <name type="scientific">Anguilla anguilla</name>
    <name type="common">European freshwater eel</name>
    <name type="synonym">Muraena anguilla</name>
    <dbReference type="NCBI Taxonomy" id="7936"/>
    <lineage>
        <taxon>Eukaryota</taxon>
        <taxon>Metazoa</taxon>
        <taxon>Chordata</taxon>
        <taxon>Craniata</taxon>
        <taxon>Vertebrata</taxon>
        <taxon>Euteleostomi</taxon>
        <taxon>Actinopterygii</taxon>
        <taxon>Neopterygii</taxon>
        <taxon>Teleostei</taxon>
        <taxon>Anguilliformes</taxon>
        <taxon>Anguillidae</taxon>
        <taxon>Anguilla</taxon>
    </lineage>
</organism>
<dbReference type="AlphaFoldDB" id="A0A0E9T2P3"/>
<evidence type="ECO:0000313" key="1">
    <source>
        <dbReference type="EMBL" id="JAH47834.1"/>
    </source>
</evidence>
<protein>
    <submittedName>
        <fullName evidence="1">Uncharacterized protein</fullName>
    </submittedName>
</protein>
<name>A0A0E9T2P3_ANGAN</name>
<dbReference type="EMBL" id="GBXM01060743">
    <property type="protein sequence ID" value="JAH47834.1"/>
    <property type="molecule type" value="Transcribed_RNA"/>
</dbReference>
<sequence>MLLGLFSPLESIILSPENTPRTSTHCGPTSRV</sequence>
<accession>A0A0E9T2P3</accession>
<proteinExistence type="predicted"/>